<gene>
    <name evidence="17" type="ORF">FJQ89_22845</name>
</gene>
<evidence type="ECO:0000256" key="3">
    <source>
        <dbReference type="ARBA" id="ARBA00022448"/>
    </source>
</evidence>
<evidence type="ECO:0000256" key="9">
    <source>
        <dbReference type="ARBA" id="ARBA00023136"/>
    </source>
</evidence>
<sequence length="623" mass="67094">MTHAVSRHAALTSLALAIAAPAAFAQATPDTFDPIVVTASRYPQHLSEVLSDTQTISSEDIARSGASSIVDLLQKQRGIEVARNGGAGTAASVFIRGANSNQNIVLVDGVRIGSSTLGTANWSALPLSSIDHIEIVYGPLSTMYGADAIGGVIQIFTKKGDGATRVSAFAGYGSNNTRQVEAQVAGSTAGPNSFSYALAAGKEKSDGFSASKLGASPEYTYNPDKDGYDKESFSGQFGYQMAKGHEVGLTFLNSELKAQYDAGPGYDARSNEKLENVSVFTKNEFLPNWTSELRYAEARDKAGNDGGTDSWSKSQINTKQTDLTWQNDIRFGRDNLQLLAGYRDEDVTSSTTPEVTGARHTKSFAASYNLVRGAHLVSISGRRDDSSAFGTHNTGSVAYGYRITNALRANASYGTSFRAPTFNELYYPGYGLATNNPEQGRNAEVGLRYDDGVSKLSASYYHNKVSDLLVNTSPCPDPLFTGYGCAYNVNKALLEGLTIAGARKFGAFNVSGNIDLQDPRDETKDKQLVRRAKQHANFAVDYTAGALTSGAEWQLSGKRFDDAANKNVLGGYGLVNLYATYQFTRDWSVLARWNNIANKDYELARFYATPGSKVFVGVRYGMK</sequence>
<dbReference type="RefSeq" id="WP_141171823.1">
    <property type="nucleotide sequence ID" value="NZ_CP041185.1"/>
</dbReference>
<evidence type="ECO:0000256" key="4">
    <source>
        <dbReference type="ARBA" id="ARBA00022452"/>
    </source>
</evidence>
<feature type="domain" description="TonB-dependent receptor-like beta-barrel" evidence="15">
    <location>
        <begin position="194"/>
        <end position="596"/>
    </location>
</feature>
<dbReference type="Pfam" id="PF07715">
    <property type="entry name" value="Plug"/>
    <property type="match status" value="1"/>
</dbReference>
<dbReference type="PROSITE" id="PS52016">
    <property type="entry name" value="TONB_DEPENDENT_REC_3"/>
    <property type="match status" value="1"/>
</dbReference>
<keyword evidence="7" id="KW-0406">Ion transport</keyword>
<evidence type="ECO:0000313" key="17">
    <source>
        <dbReference type="EMBL" id="QDG72944.1"/>
    </source>
</evidence>
<evidence type="ECO:0000256" key="14">
    <source>
        <dbReference type="SAM" id="SignalP"/>
    </source>
</evidence>
<dbReference type="GO" id="GO:0006811">
    <property type="term" value="P:monoatomic ion transport"/>
    <property type="evidence" value="ECO:0007669"/>
    <property type="project" value="UniProtKB-KW"/>
</dbReference>
<evidence type="ECO:0000313" key="18">
    <source>
        <dbReference type="Proteomes" id="UP000316665"/>
    </source>
</evidence>
<dbReference type="Pfam" id="PF00593">
    <property type="entry name" value="TonB_dep_Rec_b-barrel"/>
    <property type="match status" value="1"/>
</dbReference>
<keyword evidence="3 12" id="KW-0813">Transport</keyword>
<keyword evidence="18" id="KW-1185">Reference proteome</keyword>
<name>A0A4Y6RKH2_9BURK</name>
<dbReference type="Proteomes" id="UP000316665">
    <property type="component" value="Chromosome"/>
</dbReference>
<keyword evidence="6 14" id="KW-0732">Signal</keyword>
<evidence type="ECO:0000259" key="16">
    <source>
        <dbReference type="Pfam" id="PF07715"/>
    </source>
</evidence>
<evidence type="ECO:0000256" key="12">
    <source>
        <dbReference type="PROSITE-ProRule" id="PRU01360"/>
    </source>
</evidence>
<feature type="domain" description="TonB-dependent receptor plug" evidence="16">
    <location>
        <begin position="47"/>
        <end position="152"/>
    </location>
</feature>
<dbReference type="InterPro" id="IPR012910">
    <property type="entry name" value="Plug_dom"/>
</dbReference>
<evidence type="ECO:0000256" key="1">
    <source>
        <dbReference type="ARBA" id="ARBA00004571"/>
    </source>
</evidence>
<keyword evidence="4 12" id="KW-1134">Transmembrane beta strand</keyword>
<feature type="signal peptide" evidence="14">
    <location>
        <begin position="1"/>
        <end position="25"/>
    </location>
</feature>
<dbReference type="AlphaFoldDB" id="A0A4Y6RKH2"/>
<dbReference type="PANTHER" id="PTHR30069:SF53">
    <property type="entry name" value="COLICIN I RECEPTOR-RELATED"/>
    <property type="match status" value="1"/>
</dbReference>
<evidence type="ECO:0000259" key="15">
    <source>
        <dbReference type="Pfam" id="PF00593"/>
    </source>
</evidence>
<keyword evidence="5 12" id="KW-0812">Transmembrane</keyword>
<comment type="subcellular location">
    <subcellularLocation>
        <location evidence="1 12">Cell outer membrane</location>
        <topology evidence="1 12">Multi-pass membrane protein</topology>
    </subcellularLocation>
</comment>
<keyword evidence="11 12" id="KW-0998">Cell outer membrane</keyword>
<dbReference type="InterPro" id="IPR039426">
    <property type="entry name" value="TonB-dep_rcpt-like"/>
</dbReference>
<protein>
    <submittedName>
        <fullName evidence="17">TonB-dependent receptor</fullName>
    </submittedName>
</protein>
<dbReference type="Gene3D" id="2.40.170.20">
    <property type="entry name" value="TonB-dependent receptor, beta-barrel domain"/>
    <property type="match status" value="1"/>
</dbReference>
<keyword evidence="10 17" id="KW-0675">Receptor</keyword>
<accession>A0A4Y6RKH2</accession>
<dbReference type="SUPFAM" id="SSF56935">
    <property type="entry name" value="Porins"/>
    <property type="match status" value="1"/>
</dbReference>
<dbReference type="CDD" id="cd01347">
    <property type="entry name" value="ligand_gated_channel"/>
    <property type="match status" value="1"/>
</dbReference>
<dbReference type="GO" id="GO:0015889">
    <property type="term" value="P:cobalamin transport"/>
    <property type="evidence" value="ECO:0007669"/>
    <property type="project" value="TreeGrafter"/>
</dbReference>
<proteinExistence type="inferred from homology"/>
<evidence type="ECO:0000256" key="7">
    <source>
        <dbReference type="ARBA" id="ARBA00023065"/>
    </source>
</evidence>
<evidence type="ECO:0000256" key="13">
    <source>
        <dbReference type="RuleBase" id="RU003357"/>
    </source>
</evidence>
<dbReference type="Gene3D" id="2.170.130.10">
    <property type="entry name" value="TonB-dependent receptor, plug domain"/>
    <property type="match status" value="1"/>
</dbReference>
<feature type="chain" id="PRO_5021503311" evidence="14">
    <location>
        <begin position="26"/>
        <end position="623"/>
    </location>
</feature>
<keyword evidence="8 13" id="KW-0798">TonB box</keyword>
<reference evidence="17 18" key="1">
    <citation type="submission" date="2019-06" db="EMBL/GenBank/DDBJ databases">
        <title>Complete genome sequence of Janthinobacterium sp. SNU WT3 isolated from diseased rainbow trout.</title>
        <authorList>
            <person name="Oh W.T."/>
            <person name="Park S.C."/>
        </authorList>
    </citation>
    <scope>NUCLEOTIDE SEQUENCE [LARGE SCALE GENOMIC DNA]</scope>
    <source>
        <strain evidence="17 18">SNU WT3</strain>
    </source>
</reference>
<organism evidence="17 18">
    <name type="scientific">Janthinobacterium tructae</name>
    <dbReference type="NCBI Taxonomy" id="2590869"/>
    <lineage>
        <taxon>Bacteria</taxon>
        <taxon>Pseudomonadati</taxon>
        <taxon>Pseudomonadota</taxon>
        <taxon>Betaproteobacteria</taxon>
        <taxon>Burkholderiales</taxon>
        <taxon>Oxalobacteraceae</taxon>
        <taxon>Janthinobacterium</taxon>
    </lineage>
</organism>
<evidence type="ECO:0000256" key="10">
    <source>
        <dbReference type="ARBA" id="ARBA00023170"/>
    </source>
</evidence>
<dbReference type="KEGG" id="jas:FJQ89_22845"/>
<evidence type="ECO:0000256" key="5">
    <source>
        <dbReference type="ARBA" id="ARBA00022692"/>
    </source>
</evidence>
<dbReference type="InterPro" id="IPR036942">
    <property type="entry name" value="Beta-barrel_TonB_sf"/>
</dbReference>
<evidence type="ECO:0000256" key="6">
    <source>
        <dbReference type="ARBA" id="ARBA00022729"/>
    </source>
</evidence>
<dbReference type="InterPro" id="IPR000531">
    <property type="entry name" value="Beta-barrel_TonB"/>
</dbReference>
<dbReference type="OrthoDB" id="183532at2"/>
<evidence type="ECO:0000256" key="8">
    <source>
        <dbReference type="ARBA" id="ARBA00023077"/>
    </source>
</evidence>
<dbReference type="EMBL" id="CP041185">
    <property type="protein sequence ID" value="QDG72944.1"/>
    <property type="molecule type" value="Genomic_DNA"/>
</dbReference>
<dbReference type="PANTHER" id="PTHR30069">
    <property type="entry name" value="TONB-DEPENDENT OUTER MEMBRANE RECEPTOR"/>
    <property type="match status" value="1"/>
</dbReference>
<comment type="similarity">
    <text evidence="2 12 13">Belongs to the TonB-dependent receptor family.</text>
</comment>
<dbReference type="InterPro" id="IPR037066">
    <property type="entry name" value="Plug_dom_sf"/>
</dbReference>
<evidence type="ECO:0000256" key="2">
    <source>
        <dbReference type="ARBA" id="ARBA00009810"/>
    </source>
</evidence>
<dbReference type="GO" id="GO:0009279">
    <property type="term" value="C:cell outer membrane"/>
    <property type="evidence" value="ECO:0007669"/>
    <property type="project" value="UniProtKB-SubCell"/>
</dbReference>
<evidence type="ECO:0000256" key="11">
    <source>
        <dbReference type="ARBA" id="ARBA00023237"/>
    </source>
</evidence>
<keyword evidence="9 12" id="KW-0472">Membrane</keyword>